<feature type="transmembrane region" description="Helical" evidence="6">
    <location>
        <begin position="137"/>
        <end position="157"/>
    </location>
</feature>
<evidence type="ECO:0000256" key="1">
    <source>
        <dbReference type="ARBA" id="ARBA00004651"/>
    </source>
</evidence>
<keyword evidence="2" id="KW-1003">Cell membrane</keyword>
<evidence type="ECO:0000256" key="5">
    <source>
        <dbReference type="ARBA" id="ARBA00023136"/>
    </source>
</evidence>
<evidence type="ECO:0000313" key="7">
    <source>
        <dbReference type="EMBL" id="GAF82751.1"/>
    </source>
</evidence>
<evidence type="ECO:0000256" key="4">
    <source>
        <dbReference type="ARBA" id="ARBA00022989"/>
    </source>
</evidence>
<protein>
    <submittedName>
        <fullName evidence="7">Uncharacterized protein</fullName>
    </submittedName>
</protein>
<dbReference type="PANTHER" id="PTHR39087">
    <property type="entry name" value="UPF0104 MEMBRANE PROTEIN MJ1595"/>
    <property type="match status" value="1"/>
</dbReference>
<evidence type="ECO:0000256" key="6">
    <source>
        <dbReference type="SAM" id="Phobius"/>
    </source>
</evidence>
<organism evidence="7">
    <name type="scientific">marine sediment metagenome</name>
    <dbReference type="NCBI Taxonomy" id="412755"/>
    <lineage>
        <taxon>unclassified sequences</taxon>
        <taxon>metagenomes</taxon>
        <taxon>ecological metagenomes</taxon>
    </lineage>
</organism>
<feature type="transmembrane region" description="Helical" evidence="6">
    <location>
        <begin position="25"/>
        <end position="48"/>
    </location>
</feature>
<evidence type="ECO:0000256" key="2">
    <source>
        <dbReference type="ARBA" id="ARBA00022475"/>
    </source>
</evidence>
<feature type="transmembrane region" description="Helical" evidence="6">
    <location>
        <begin position="60"/>
        <end position="85"/>
    </location>
</feature>
<feature type="transmembrane region" description="Helical" evidence="6">
    <location>
        <begin position="105"/>
        <end position="125"/>
    </location>
</feature>
<dbReference type="AlphaFoldDB" id="X0T5X6"/>
<comment type="subcellular location">
    <subcellularLocation>
        <location evidence="1">Cell membrane</location>
        <topology evidence="1">Multi-pass membrane protein</topology>
    </subcellularLocation>
</comment>
<dbReference type="PANTHER" id="PTHR39087:SF2">
    <property type="entry name" value="UPF0104 MEMBRANE PROTEIN MJ1595"/>
    <property type="match status" value="1"/>
</dbReference>
<feature type="non-terminal residue" evidence="7">
    <location>
        <position position="249"/>
    </location>
</feature>
<keyword evidence="3 6" id="KW-0812">Transmembrane</keyword>
<keyword evidence="4 6" id="KW-1133">Transmembrane helix</keyword>
<dbReference type="InterPro" id="IPR022791">
    <property type="entry name" value="L-PG_synthase/AglD"/>
</dbReference>
<dbReference type="EMBL" id="BARS01006065">
    <property type="protein sequence ID" value="GAF82751.1"/>
    <property type="molecule type" value="Genomic_DNA"/>
</dbReference>
<gene>
    <name evidence="7" type="ORF">S01H1_11865</name>
</gene>
<reference evidence="7" key="1">
    <citation type="journal article" date="2014" name="Front. Microbiol.">
        <title>High frequency of phylogenetically diverse reductive dehalogenase-homologous genes in deep subseafloor sedimentary metagenomes.</title>
        <authorList>
            <person name="Kawai M."/>
            <person name="Futagami T."/>
            <person name="Toyoda A."/>
            <person name="Takaki Y."/>
            <person name="Nishi S."/>
            <person name="Hori S."/>
            <person name="Arai W."/>
            <person name="Tsubouchi T."/>
            <person name="Morono Y."/>
            <person name="Uchiyama I."/>
            <person name="Ito T."/>
            <person name="Fujiyama A."/>
            <person name="Inagaki F."/>
            <person name="Takami H."/>
        </authorList>
    </citation>
    <scope>NUCLEOTIDE SEQUENCE</scope>
    <source>
        <strain evidence="7">Expedition CK06-06</strain>
    </source>
</reference>
<name>X0T5X6_9ZZZZ</name>
<proteinExistence type="predicted"/>
<keyword evidence="5 6" id="KW-0472">Membrane</keyword>
<accession>X0T5X6</accession>
<evidence type="ECO:0000256" key="3">
    <source>
        <dbReference type="ARBA" id="ARBA00022692"/>
    </source>
</evidence>
<sequence length="249" mass="27066">MYFLFTWQTEAGEVVNTLSQGDWKWLLLGAVVHLVYMLNIGASLRAIYNLLGMDEKIERLTLLAAAANFVIVIAPSAGMGGVAVFAADAQQRGHPTGRASTAGAVYVFVDYLATLIVVVLGLFILFQRNQLRGEDVIAAFILVALALGLGALLYIGMKSGEKLGKALAWIGALANRITKPFLNREYFDLTKTQDFGIDAAEGLRLARKSPKDLWLPFALGLSTKALMMTILFLMFMAFNQPFAVGTLIA</sequence>
<comment type="caution">
    <text evidence="7">The sequence shown here is derived from an EMBL/GenBank/DDBJ whole genome shotgun (WGS) entry which is preliminary data.</text>
</comment>
<feature type="transmembrane region" description="Helical" evidence="6">
    <location>
        <begin position="213"/>
        <end position="238"/>
    </location>
</feature>
<dbReference type="Pfam" id="PF03706">
    <property type="entry name" value="LPG_synthase_TM"/>
    <property type="match status" value="1"/>
</dbReference>
<dbReference type="GO" id="GO:0005886">
    <property type="term" value="C:plasma membrane"/>
    <property type="evidence" value="ECO:0007669"/>
    <property type="project" value="UniProtKB-SubCell"/>
</dbReference>